<dbReference type="PANTHER" id="PTHR46224:SF37">
    <property type="entry name" value="OS12G0600100 PROTEIN"/>
    <property type="match status" value="1"/>
</dbReference>
<dbReference type="Gramene" id="TVU13756">
    <property type="protein sequence ID" value="TVU13756"/>
    <property type="gene ID" value="EJB05_37182"/>
</dbReference>
<feature type="non-terminal residue" evidence="2">
    <location>
        <position position="1"/>
    </location>
</feature>
<dbReference type="SMART" id="SM00028">
    <property type="entry name" value="TPR"/>
    <property type="match status" value="2"/>
</dbReference>
<evidence type="ECO:0000256" key="1">
    <source>
        <dbReference type="PROSITE-ProRule" id="PRU00339"/>
    </source>
</evidence>
<dbReference type="Gene3D" id="1.25.40.20">
    <property type="entry name" value="Ankyrin repeat-containing domain"/>
    <property type="match status" value="1"/>
</dbReference>
<proteinExistence type="predicted"/>
<organism evidence="2 3">
    <name type="scientific">Eragrostis curvula</name>
    <name type="common">weeping love grass</name>
    <dbReference type="NCBI Taxonomy" id="38414"/>
    <lineage>
        <taxon>Eukaryota</taxon>
        <taxon>Viridiplantae</taxon>
        <taxon>Streptophyta</taxon>
        <taxon>Embryophyta</taxon>
        <taxon>Tracheophyta</taxon>
        <taxon>Spermatophyta</taxon>
        <taxon>Magnoliopsida</taxon>
        <taxon>Liliopsida</taxon>
        <taxon>Poales</taxon>
        <taxon>Poaceae</taxon>
        <taxon>PACMAD clade</taxon>
        <taxon>Chloridoideae</taxon>
        <taxon>Eragrostideae</taxon>
        <taxon>Eragrostidinae</taxon>
        <taxon>Eragrostis</taxon>
    </lineage>
</organism>
<dbReference type="PANTHER" id="PTHR46224">
    <property type="entry name" value="ANKYRIN REPEAT FAMILY PROTEIN"/>
    <property type="match status" value="1"/>
</dbReference>
<dbReference type="Proteomes" id="UP000324897">
    <property type="component" value="Unassembled WGS sequence"/>
</dbReference>
<dbReference type="InterPro" id="IPR011990">
    <property type="entry name" value="TPR-like_helical_dom_sf"/>
</dbReference>
<dbReference type="InterPro" id="IPR019734">
    <property type="entry name" value="TPR_rpt"/>
</dbReference>
<keyword evidence="3" id="KW-1185">Reference proteome</keyword>
<evidence type="ECO:0000313" key="3">
    <source>
        <dbReference type="Proteomes" id="UP000324897"/>
    </source>
</evidence>
<dbReference type="PROSITE" id="PS50293">
    <property type="entry name" value="TPR_REGION"/>
    <property type="match status" value="1"/>
</dbReference>
<comment type="caution">
    <text evidence="2">The sequence shown here is derived from an EMBL/GenBank/DDBJ whole genome shotgun (WGS) entry which is preliminary data.</text>
</comment>
<dbReference type="InterPro" id="IPR036770">
    <property type="entry name" value="Ankyrin_rpt-contain_sf"/>
</dbReference>
<gene>
    <name evidence="2" type="ORF">EJB05_37182</name>
</gene>
<dbReference type="OrthoDB" id="590877at2759"/>
<dbReference type="Pfam" id="PF00515">
    <property type="entry name" value="TPR_1"/>
    <property type="match status" value="1"/>
</dbReference>
<protein>
    <submittedName>
        <fullName evidence="2">Uncharacterized protein</fullName>
    </submittedName>
</protein>
<dbReference type="SUPFAM" id="SSF48452">
    <property type="entry name" value="TPR-like"/>
    <property type="match status" value="1"/>
</dbReference>
<name>A0A5J9TQT5_9POAL</name>
<dbReference type="InterPro" id="IPR051616">
    <property type="entry name" value="Cul2-RING_E3_ligase_SR"/>
</dbReference>
<evidence type="ECO:0000313" key="2">
    <source>
        <dbReference type="EMBL" id="TVU13756.1"/>
    </source>
</evidence>
<dbReference type="SUPFAM" id="SSF48403">
    <property type="entry name" value="Ankyrin repeat"/>
    <property type="match status" value="1"/>
</dbReference>
<dbReference type="AlphaFoldDB" id="A0A5J9TQT5"/>
<feature type="repeat" description="TPR" evidence="1">
    <location>
        <begin position="160"/>
        <end position="193"/>
    </location>
</feature>
<reference evidence="2 3" key="1">
    <citation type="journal article" date="2019" name="Sci. Rep.">
        <title>A high-quality genome of Eragrostis curvula grass provides insights into Poaceae evolution and supports new strategies to enhance forage quality.</title>
        <authorList>
            <person name="Carballo J."/>
            <person name="Santos B.A.C.M."/>
            <person name="Zappacosta D."/>
            <person name="Garbus I."/>
            <person name="Selva J.P."/>
            <person name="Gallo C.A."/>
            <person name="Diaz A."/>
            <person name="Albertini E."/>
            <person name="Caccamo M."/>
            <person name="Echenique V."/>
        </authorList>
    </citation>
    <scope>NUCLEOTIDE SEQUENCE [LARGE SCALE GENOMIC DNA]</scope>
    <source>
        <strain evidence="3">cv. Victoria</strain>
        <tissue evidence="2">Leaf</tissue>
    </source>
</reference>
<dbReference type="Gene3D" id="1.25.40.10">
    <property type="entry name" value="Tetratricopeptide repeat domain"/>
    <property type="match status" value="1"/>
</dbReference>
<sequence>MDVIVGKENFVGRTTALDDNLANIIKFLLEAGADPNVPDQHGKIPIMIAAVWGQRKLVEILFPWTKPIPSLPDWNVDAIMKDAFSVELKEHLRNWKSKGNEAFTKGDYLAAVSFYDLALMINPLDATLLANRSVSYLRMGEGQAALVDAKGCRMLRPRWAKAWYRVGAALSLLKNYKEAVHAFEEALKLESTSDEIKKALRQMTLEAMQAMGSSEQDP</sequence>
<keyword evidence="1" id="KW-0802">TPR repeat</keyword>
<accession>A0A5J9TQT5</accession>
<dbReference type="EMBL" id="RWGY01000031">
    <property type="protein sequence ID" value="TVU13756.1"/>
    <property type="molecule type" value="Genomic_DNA"/>
</dbReference>
<dbReference type="PROSITE" id="PS50005">
    <property type="entry name" value="TPR"/>
    <property type="match status" value="1"/>
</dbReference>